<keyword evidence="2" id="KW-0813">Transport</keyword>
<protein>
    <submittedName>
        <fullName evidence="4">Carbohydrate ABC transporter substrate-binding protein, CUT1 family</fullName>
    </submittedName>
</protein>
<gene>
    <name evidence="4" type="ORF">SAMN05216266_115122</name>
</gene>
<evidence type="ECO:0000256" key="2">
    <source>
        <dbReference type="ARBA" id="ARBA00022448"/>
    </source>
</evidence>
<dbReference type="InterPro" id="IPR006059">
    <property type="entry name" value="SBP"/>
</dbReference>
<evidence type="ECO:0000313" key="5">
    <source>
        <dbReference type="Proteomes" id="UP000243799"/>
    </source>
</evidence>
<keyword evidence="5" id="KW-1185">Reference proteome</keyword>
<dbReference type="Gene3D" id="3.40.190.10">
    <property type="entry name" value="Periplasmic binding protein-like II"/>
    <property type="match status" value="2"/>
</dbReference>
<dbReference type="GO" id="GO:0055052">
    <property type="term" value="C:ATP-binding cassette (ABC) transporter complex, substrate-binding subunit-containing"/>
    <property type="evidence" value="ECO:0007669"/>
    <property type="project" value="TreeGrafter"/>
</dbReference>
<dbReference type="OrthoDB" id="3495561at2"/>
<dbReference type="PANTHER" id="PTHR30061:SF50">
    <property type="entry name" value="MALTOSE_MALTODEXTRIN-BINDING PERIPLASMIC PROTEIN"/>
    <property type="match status" value="1"/>
</dbReference>
<dbReference type="Proteomes" id="UP000243799">
    <property type="component" value="Unassembled WGS sequence"/>
</dbReference>
<dbReference type="SUPFAM" id="SSF53850">
    <property type="entry name" value="Periplasmic binding protein-like II"/>
    <property type="match status" value="1"/>
</dbReference>
<organism evidence="4 5">
    <name type="scientific">Amycolatopsis marina</name>
    <dbReference type="NCBI Taxonomy" id="490629"/>
    <lineage>
        <taxon>Bacteria</taxon>
        <taxon>Bacillati</taxon>
        <taxon>Actinomycetota</taxon>
        <taxon>Actinomycetes</taxon>
        <taxon>Pseudonocardiales</taxon>
        <taxon>Pseudonocardiaceae</taxon>
        <taxon>Amycolatopsis</taxon>
    </lineage>
</organism>
<dbReference type="GO" id="GO:1901982">
    <property type="term" value="F:maltose binding"/>
    <property type="evidence" value="ECO:0007669"/>
    <property type="project" value="TreeGrafter"/>
</dbReference>
<comment type="similarity">
    <text evidence="1">Belongs to the bacterial solute-binding protein 1 family.</text>
</comment>
<evidence type="ECO:0000313" key="4">
    <source>
        <dbReference type="EMBL" id="SFB51591.1"/>
    </source>
</evidence>
<dbReference type="EMBL" id="FOKG01000015">
    <property type="protein sequence ID" value="SFB51591.1"/>
    <property type="molecule type" value="Genomic_DNA"/>
</dbReference>
<sequence length="454" mass="49495">MGKTDIVASLAGRRRPRGWAIRGGRSPGRTTAAIGAMVMSAGMLTACGSEDGLKINLYYAPEDGFEQVVDKCNTQAAGRYEIVYNKLPRGADGQREQMMRRLAAGDETLDLLGLDVTWTAEFAEAGWTEEWTGADKAEAERDVLEGPLETATWDGKLYAAPKNTNVQLLWYDERITPEPPETWEEMIAMSRDLKAQGKPHQILFTGAQYEGLVVVYNSLVESAGGHMLSENGDSVVMDEGAVRGLEILSEVSSSGLTDPSLSNMKEDEVRLAFQSDNGAFELNWPYVYASYAEEKPDDLQYFKWTRLPKVGAGGESRSTIGGYNLAVSTYSQHKPEAFEAALCLRSPENQKFSALVSGVPPTVESVYDDPAPLDPSKPADPADNPSMVTEYPMKDAIREALAEAAVRPKTPAYQTLSTIIAHVLSPPSEIDPEATAERLREEMGDALESKGIIP</sequence>
<dbReference type="GO" id="GO:0015768">
    <property type="term" value="P:maltose transport"/>
    <property type="evidence" value="ECO:0007669"/>
    <property type="project" value="TreeGrafter"/>
</dbReference>
<dbReference type="AlphaFoldDB" id="A0A1I1BMR3"/>
<dbReference type="PANTHER" id="PTHR30061">
    <property type="entry name" value="MALTOSE-BINDING PERIPLASMIC PROTEIN"/>
    <property type="match status" value="1"/>
</dbReference>
<dbReference type="GO" id="GO:0042956">
    <property type="term" value="P:maltodextrin transmembrane transport"/>
    <property type="evidence" value="ECO:0007669"/>
    <property type="project" value="TreeGrafter"/>
</dbReference>
<proteinExistence type="inferred from homology"/>
<keyword evidence="3" id="KW-0732">Signal</keyword>
<accession>A0A1I1BMR3</accession>
<name>A0A1I1BMR3_9PSEU</name>
<reference evidence="5" key="1">
    <citation type="submission" date="2016-10" db="EMBL/GenBank/DDBJ databases">
        <authorList>
            <person name="Varghese N."/>
            <person name="Submissions S."/>
        </authorList>
    </citation>
    <scope>NUCLEOTIDE SEQUENCE [LARGE SCALE GENOMIC DNA]</scope>
    <source>
        <strain evidence="5">CGMCC 4.3568</strain>
    </source>
</reference>
<dbReference type="Pfam" id="PF01547">
    <property type="entry name" value="SBP_bac_1"/>
    <property type="match status" value="1"/>
</dbReference>
<dbReference type="STRING" id="490629.SAMN05216266_115122"/>
<dbReference type="CDD" id="cd14750">
    <property type="entry name" value="PBP2_TMBP"/>
    <property type="match status" value="1"/>
</dbReference>
<evidence type="ECO:0000256" key="3">
    <source>
        <dbReference type="ARBA" id="ARBA00022729"/>
    </source>
</evidence>
<evidence type="ECO:0000256" key="1">
    <source>
        <dbReference type="ARBA" id="ARBA00008520"/>
    </source>
</evidence>
<dbReference type="RefSeq" id="WP_091675448.1">
    <property type="nucleotide sequence ID" value="NZ_FOKG01000015.1"/>
</dbReference>